<comment type="similarity">
    <text evidence="1">Belongs to the FtsK/SpoIIIE/SftA family.</text>
</comment>
<keyword evidence="3 5" id="KW-0067">ATP-binding</keyword>
<evidence type="ECO:0000313" key="10">
    <source>
        <dbReference type="Proteomes" id="UP000007254"/>
    </source>
</evidence>
<dbReference type="InterPro" id="IPR018541">
    <property type="entry name" value="Ftsk_gamma"/>
</dbReference>
<dbReference type="STRING" id="869211.Spith_1857"/>
<keyword evidence="7" id="KW-0812">Transmembrane</keyword>
<evidence type="ECO:0000259" key="8">
    <source>
        <dbReference type="PROSITE" id="PS50901"/>
    </source>
</evidence>
<dbReference type="Proteomes" id="UP000007254">
    <property type="component" value="Chromosome"/>
</dbReference>
<evidence type="ECO:0000256" key="6">
    <source>
        <dbReference type="SAM" id="MobiDB-lite"/>
    </source>
</evidence>
<keyword evidence="9" id="KW-0132">Cell division</keyword>
<keyword evidence="2 5" id="KW-0547">Nucleotide-binding</keyword>
<dbReference type="Pfam" id="PF09397">
    <property type="entry name" value="FtsK_gamma"/>
    <property type="match status" value="1"/>
</dbReference>
<feature type="transmembrane region" description="Helical" evidence="7">
    <location>
        <begin position="47"/>
        <end position="66"/>
    </location>
</feature>
<dbReference type="Pfam" id="PF01580">
    <property type="entry name" value="FtsK_SpoIIIE"/>
    <property type="match status" value="1"/>
</dbReference>
<accession>G0GD40</accession>
<evidence type="ECO:0000256" key="1">
    <source>
        <dbReference type="ARBA" id="ARBA00006474"/>
    </source>
</evidence>
<dbReference type="SUPFAM" id="SSF46785">
    <property type="entry name" value="Winged helix' DNA-binding domain"/>
    <property type="match status" value="1"/>
</dbReference>
<keyword evidence="7" id="KW-1133">Transmembrane helix</keyword>
<feature type="region of interest" description="Disordered" evidence="6">
    <location>
        <begin position="830"/>
        <end position="851"/>
    </location>
</feature>
<feature type="domain" description="FtsK" evidence="8">
    <location>
        <begin position="511"/>
        <end position="703"/>
    </location>
</feature>
<dbReference type="KEGG" id="stq:Spith_1857"/>
<proteinExistence type="inferred from homology"/>
<feature type="compositionally biased region" description="Acidic residues" evidence="6">
    <location>
        <begin position="236"/>
        <end position="246"/>
    </location>
</feature>
<dbReference type="InterPro" id="IPR027417">
    <property type="entry name" value="P-loop_NTPase"/>
</dbReference>
<name>G0GD40_WINT7</name>
<dbReference type="Gene3D" id="3.40.50.300">
    <property type="entry name" value="P-loop containing nucleotide triphosphate hydrolases"/>
    <property type="match status" value="1"/>
</dbReference>
<feature type="compositionally biased region" description="Basic and acidic residues" evidence="6">
    <location>
        <begin position="211"/>
        <end position="221"/>
    </location>
</feature>
<dbReference type="InterPro" id="IPR050206">
    <property type="entry name" value="FtsK/SpoIIIE/SftA"/>
</dbReference>
<dbReference type="PANTHER" id="PTHR22683:SF41">
    <property type="entry name" value="DNA TRANSLOCASE FTSK"/>
    <property type="match status" value="1"/>
</dbReference>
<evidence type="ECO:0000256" key="3">
    <source>
        <dbReference type="ARBA" id="ARBA00022840"/>
    </source>
</evidence>
<reference evidence="9 10" key="1">
    <citation type="submission" date="2011-06" db="EMBL/GenBank/DDBJ databases">
        <title>The complete genome of Spirochaeta thermophila DSM 6578.</title>
        <authorList>
            <consortium name="US DOE Joint Genome Institute (JGI-PGF)"/>
            <person name="Lucas S."/>
            <person name="Lapidus A."/>
            <person name="Bruce D."/>
            <person name="Goodwin L."/>
            <person name="Pitluck S."/>
            <person name="Peters L."/>
            <person name="Kyrpides N."/>
            <person name="Mavromatis K."/>
            <person name="Ivanova N."/>
            <person name="Mikailova N."/>
            <person name="Pagani I."/>
            <person name="Chertkov O."/>
            <person name="Detter J.C."/>
            <person name="Tapia R."/>
            <person name="Han C."/>
            <person name="Land M."/>
            <person name="Hauser L."/>
            <person name="Markowitz V."/>
            <person name="Cheng J.-F."/>
            <person name="Hugenholtz P."/>
            <person name="Woyke T."/>
            <person name="Wu D."/>
            <person name="Spring S."/>
            <person name="Merkhoffer B."/>
            <person name="Schneider S."/>
            <person name="Klenk H.-P."/>
            <person name="Eisen J.A."/>
        </authorList>
    </citation>
    <scope>NUCLEOTIDE SEQUENCE [LARGE SCALE GENOMIC DNA]</scope>
    <source>
        <strain evidence="10">ATCC 700085 / DSM 6578 / Z-1203</strain>
    </source>
</reference>
<feature type="transmembrane region" description="Helical" evidence="7">
    <location>
        <begin position="73"/>
        <end position="96"/>
    </location>
</feature>
<organism evidence="9 10">
    <name type="scientific">Winmispira thermophila (strain ATCC 700085 / DSM 6578 / Z-1203)</name>
    <name type="common">Spirochaeta thermophila</name>
    <dbReference type="NCBI Taxonomy" id="869211"/>
    <lineage>
        <taxon>Bacteria</taxon>
        <taxon>Pseudomonadati</taxon>
        <taxon>Spirochaetota</taxon>
        <taxon>Spirochaetia</taxon>
        <taxon>Winmispirales</taxon>
        <taxon>Winmispiraceae</taxon>
        <taxon>Winmispira</taxon>
    </lineage>
</organism>
<dbReference type="Pfam" id="PF17854">
    <property type="entry name" value="FtsK_alpha"/>
    <property type="match status" value="1"/>
</dbReference>
<dbReference type="SUPFAM" id="SSF52540">
    <property type="entry name" value="P-loop containing nucleoside triphosphate hydrolases"/>
    <property type="match status" value="1"/>
</dbReference>
<dbReference type="Gene3D" id="3.30.980.40">
    <property type="match status" value="1"/>
</dbReference>
<dbReference type="EMBL" id="CP002903">
    <property type="protein sequence ID" value="AEJ62115.1"/>
    <property type="molecule type" value="Genomic_DNA"/>
</dbReference>
<feature type="region of interest" description="Disordered" evidence="6">
    <location>
        <begin position="208"/>
        <end position="373"/>
    </location>
</feature>
<dbReference type="GO" id="GO:0005524">
    <property type="term" value="F:ATP binding"/>
    <property type="evidence" value="ECO:0007669"/>
    <property type="project" value="UniProtKB-UniRule"/>
</dbReference>
<dbReference type="GO" id="GO:0051301">
    <property type="term" value="P:cell division"/>
    <property type="evidence" value="ECO:0007669"/>
    <property type="project" value="UniProtKB-KW"/>
</dbReference>
<dbReference type="SMART" id="SM00382">
    <property type="entry name" value="AAA"/>
    <property type="match status" value="1"/>
</dbReference>
<gene>
    <name evidence="9" type="ordered locus">Spith_1857</name>
</gene>
<evidence type="ECO:0000256" key="5">
    <source>
        <dbReference type="PROSITE-ProRule" id="PRU00289"/>
    </source>
</evidence>
<dbReference type="InterPro" id="IPR036390">
    <property type="entry name" value="WH_DNA-bd_sf"/>
</dbReference>
<dbReference type="InterPro" id="IPR041027">
    <property type="entry name" value="FtsK_alpha"/>
</dbReference>
<dbReference type="PROSITE" id="PS50901">
    <property type="entry name" value="FTSK"/>
    <property type="match status" value="1"/>
</dbReference>
<keyword evidence="7" id="KW-0472">Membrane</keyword>
<dbReference type="SMART" id="SM00843">
    <property type="entry name" value="Ftsk_gamma"/>
    <property type="match status" value="1"/>
</dbReference>
<feature type="compositionally biased region" description="Low complexity" evidence="6">
    <location>
        <begin position="336"/>
        <end position="351"/>
    </location>
</feature>
<dbReference type="PANTHER" id="PTHR22683">
    <property type="entry name" value="SPORULATION PROTEIN RELATED"/>
    <property type="match status" value="1"/>
</dbReference>
<dbReference type="InterPro" id="IPR036388">
    <property type="entry name" value="WH-like_DNA-bd_sf"/>
</dbReference>
<dbReference type="HOGENOM" id="CLU_001981_11_1_12"/>
<feature type="compositionally biased region" description="Acidic residues" evidence="6">
    <location>
        <begin position="294"/>
        <end position="305"/>
    </location>
</feature>
<dbReference type="AlphaFoldDB" id="G0GD40"/>
<keyword evidence="9" id="KW-0131">Cell cycle</keyword>
<dbReference type="InterPro" id="IPR003593">
    <property type="entry name" value="AAA+_ATPase"/>
</dbReference>
<evidence type="ECO:0000256" key="2">
    <source>
        <dbReference type="ARBA" id="ARBA00022741"/>
    </source>
</evidence>
<dbReference type="CDD" id="cd01127">
    <property type="entry name" value="TrwB_TraG_TraD_VirD4"/>
    <property type="match status" value="1"/>
</dbReference>
<protein>
    <submittedName>
        <fullName evidence="9">Cell division FtsK/SpoIIIE</fullName>
    </submittedName>
</protein>
<evidence type="ECO:0000256" key="4">
    <source>
        <dbReference type="ARBA" id="ARBA00023125"/>
    </source>
</evidence>
<feature type="binding site" evidence="5">
    <location>
        <begin position="528"/>
        <end position="535"/>
    </location>
    <ligand>
        <name>ATP</name>
        <dbReference type="ChEBI" id="CHEBI:30616"/>
    </ligand>
</feature>
<feature type="region of interest" description="Disordered" evidence="6">
    <location>
        <begin position="150"/>
        <end position="190"/>
    </location>
</feature>
<dbReference type="InterPro" id="IPR002543">
    <property type="entry name" value="FtsK_dom"/>
</dbReference>
<dbReference type="Gene3D" id="1.10.10.10">
    <property type="entry name" value="Winged helix-like DNA-binding domain superfamily/Winged helix DNA-binding domain"/>
    <property type="match status" value="1"/>
</dbReference>
<evidence type="ECO:0000256" key="7">
    <source>
        <dbReference type="SAM" id="Phobius"/>
    </source>
</evidence>
<dbReference type="GO" id="GO:0003677">
    <property type="term" value="F:DNA binding"/>
    <property type="evidence" value="ECO:0007669"/>
    <property type="project" value="UniProtKB-KW"/>
</dbReference>
<keyword evidence="10" id="KW-1185">Reference proteome</keyword>
<evidence type="ECO:0000313" key="9">
    <source>
        <dbReference type="EMBL" id="AEJ62115.1"/>
    </source>
</evidence>
<sequence>MFARLVRTALGSLLIASGAAGLLAAAASLAGLPGDPFPPVSFVLSSFHLPGLWVFLYLCIVGVLLVRRSFPLWFFLWLKTTLLPLLFFGLAARLLVDPFAVHAPLPGALIRAFTRPGAGLITTLLGMVSLVGIVRLIPWFRGHVPVWDEGSGRGGPGGQETQPRRTPEADPPSASVPSGGEALRGREDERVRILPEDSVLVRIAGRVKTSTRPESDRRESEVLLLEAPAPERGMDGEGEVQEEEGELAGLASSLPDAEGEAPLPSAPPAMPEPRASRGEAPGAHAQPDSPVVGDEGEAPAPDEEPIYLPLGRTREETEGPVAPRDTEGGGDAPRTSSSRGPSPSQGRISSSVEQRPRRESLSQESPGSLHAFEGPYRVPIEGILARYPELSSDNKEEIKKAGELLLETLSEFGIEAELIGIRRGPVITMYEILPAPGVKLSRIVNLADNIALRLAAQSVRIVAPIPGKRAVGVEVPNKHRELVSLREILEQTDLSDPRYGIPVILGKDITGEPQVVDLTQTPHLLIAGATGSGKSVCVNAIICSVLYSRSPREVRLMLIDPKIVELKLYNDIPHLLTPVVTDPKRAFQALQYCVYEMERRYALLDAVGARDIRAYNQKVEREGLAMERLPYIVIIIDEFADLMATAGKDLEAILARLAAMSRAVGLHLVLATQRPSIDVITGLIKANIPSRIAFMVASKFDSRIIIDSVGAEKLLGRGDMLFTSPWQPFPVRIQGAFVSEEEVERLVAYLKELGPPDYVDDEIFIDEEEDDPSLQGDLEDPLLERAIQIVVSTGKASASYLQRRLKIGYNRAARLVEAMEDLGIVGPANGSKPREILQVPPEYQGAQEEDL</sequence>
<keyword evidence="4" id="KW-0238">DNA-binding</keyword>